<dbReference type="VEuPathDB" id="FungiDB:CLUG_04739"/>
<dbReference type="Proteomes" id="UP000007703">
    <property type="component" value="Unassembled WGS sequence"/>
</dbReference>
<accession>C4Y962</accession>
<comment type="subcellular location">
    <subcellularLocation>
        <location evidence="1">Cytoplasm</location>
    </subcellularLocation>
</comment>
<feature type="region of interest" description="Disordered" evidence="4">
    <location>
        <begin position="146"/>
        <end position="187"/>
    </location>
</feature>
<dbReference type="STRING" id="306902.C4Y962"/>
<dbReference type="SMART" id="SM01070">
    <property type="entry name" value="CDC37_M"/>
    <property type="match status" value="1"/>
</dbReference>
<evidence type="ECO:0000256" key="4">
    <source>
        <dbReference type="SAM" id="MobiDB-lite"/>
    </source>
</evidence>
<dbReference type="Pfam" id="PF03234">
    <property type="entry name" value="CDC37_N"/>
    <property type="match status" value="1"/>
</dbReference>
<dbReference type="OrthoDB" id="440202at2759"/>
<evidence type="ECO:0000256" key="2">
    <source>
        <dbReference type="ARBA" id="ARBA00006222"/>
    </source>
</evidence>
<evidence type="ECO:0000256" key="3">
    <source>
        <dbReference type="ARBA" id="ARBA00022490"/>
    </source>
</evidence>
<dbReference type="SUPFAM" id="SSF101391">
    <property type="entry name" value="Hsp90 co-chaperone CDC37"/>
    <property type="match status" value="1"/>
</dbReference>
<organism evidence="7 8">
    <name type="scientific">Clavispora lusitaniae (strain ATCC 42720)</name>
    <name type="common">Yeast</name>
    <name type="synonym">Candida lusitaniae</name>
    <dbReference type="NCBI Taxonomy" id="306902"/>
    <lineage>
        <taxon>Eukaryota</taxon>
        <taxon>Fungi</taxon>
        <taxon>Dikarya</taxon>
        <taxon>Ascomycota</taxon>
        <taxon>Saccharomycotina</taxon>
        <taxon>Pichiomycetes</taxon>
        <taxon>Metschnikowiaceae</taxon>
        <taxon>Clavispora</taxon>
    </lineage>
</organism>
<gene>
    <name evidence="7" type="ORF">CLUG_04739</name>
</gene>
<dbReference type="GO" id="GO:0005737">
    <property type="term" value="C:cytoplasm"/>
    <property type="evidence" value="ECO:0007669"/>
    <property type="project" value="UniProtKB-SubCell"/>
</dbReference>
<dbReference type="AlphaFoldDB" id="C4Y962"/>
<evidence type="ECO:0000313" key="7">
    <source>
        <dbReference type="EMBL" id="EEQ40611.1"/>
    </source>
</evidence>
<protein>
    <submittedName>
        <fullName evidence="7">Uncharacterized protein</fullName>
    </submittedName>
</protein>
<dbReference type="PANTHER" id="PTHR12800:SF4">
    <property type="entry name" value="HSP90 CO-CHAPERONE CDC37"/>
    <property type="match status" value="1"/>
</dbReference>
<dbReference type="Pfam" id="PF08565">
    <property type="entry name" value="CDC37_M"/>
    <property type="match status" value="1"/>
</dbReference>
<feature type="domain" description="Cdc37 Hsp90 binding" evidence="5">
    <location>
        <begin position="147"/>
        <end position="293"/>
    </location>
</feature>
<evidence type="ECO:0000259" key="6">
    <source>
        <dbReference type="SMART" id="SM01071"/>
    </source>
</evidence>
<dbReference type="HOGENOM" id="CLU_943356_0_0_1"/>
<dbReference type="EMBL" id="CH408080">
    <property type="protein sequence ID" value="EEQ40611.1"/>
    <property type="molecule type" value="Genomic_DNA"/>
</dbReference>
<evidence type="ECO:0000313" key="8">
    <source>
        <dbReference type="Proteomes" id="UP000007703"/>
    </source>
</evidence>
<dbReference type="InterPro" id="IPR004918">
    <property type="entry name" value="Cdc37"/>
</dbReference>
<dbReference type="GO" id="GO:0051087">
    <property type="term" value="F:protein-folding chaperone binding"/>
    <property type="evidence" value="ECO:0007669"/>
    <property type="project" value="TreeGrafter"/>
</dbReference>
<dbReference type="Gene3D" id="1.20.58.610">
    <property type="entry name" value="Cdc37, Hsp90 binding domain"/>
    <property type="match status" value="1"/>
</dbReference>
<keyword evidence="3" id="KW-0963">Cytoplasm</keyword>
<comment type="similarity">
    <text evidence="2">Belongs to the CDC37 family.</text>
</comment>
<proteinExistence type="inferred from homology"/>
<dbReference type="PANTHER" id="PTHR12800">
    <property type="entry name" value="CDC37-RELATED"/>
    <property type="match status" value="1"/>
</dbReference>
<dbReference type="GO" id="GO:0019901">
    <property type="term" value="F:protein kinase binding"/>
    <property type="evidence" value="ECO:0007669"/>
    <property type="project" value="InterPro"/>
</dbReference>
<feature type="compositionally biased region" description="Polar residues" evidence="4">
    <location>
        <begin position="161"/>
        <end position="182"/>
    </location>
</feature>
<dbReference type="InterPro" id="IPR013855">
    <property type="entry name" value="Cdc37_N_dom"/>
</dbReference>
<dbReference type="GO" id="GO:0006457">
    <property type="term" value="P:protein folding"/>
    <property type="evidence" value="ECO:0007669"/>
    <property type="project" value="TreeGrafter"/>
</dbReference>
<dbReference type="InterPro" id="IPR013874">
    <property type="entry name" value="Cdc37_Hsp90-bd"/>
</dbReference>
<sequence>MYAKLNKRVDYLLDNLSSNDLLDQSKVLEILNKSFDPKEKFDYEKLKEEKGSDLRKGLKDLEFSKEEIESTPPYNEMIEDLFVQIKEDHPEAASDGEKLLGYIKEHRAKIDDVLSKQTIKLDELLYQKSLLISSEDYHTGFDRSFLNKDKEEDDEPPQPKKTVTTVETINSPQKADTSSSQPKTDEEAFDELQVLPQTAEFAKIPYKELEKSAQFLIAHPSICTEHQKDSLIMTAFDRQLEGDTNGAKQIIYQSLLLQYISQLAGPHASKDQTIRAVKLFFHQAQGFVFASKQSF</sequence>
<dbReference type="SMART" id="SM01071">
    <property type="entry name" value="CDC37_N"/>
    <property type="match status" value="1"/>
</dbReference>
<name>C4Y962_CLAL4</name>
<dbReference type="GO" id="GO:0050821">
    <property type="term" value="P:protein stabilization"/>
    <property type="evidence" value="ECO:0007669"/>
    <property type="project" value="TreeGrafter"/>
</dbReference>
<evidence type="ECO:0000259" key="5">
    <source>
        <dbReference type="SMART" id="SM01070"/>
    </source>
</evidence>
<dbReference type="InParanoid" id="C4Y962"/>
<feature type="domain" description="Cdc37 N-terminal" evidence="6">
    <location>
        <begin position="1"/>
        <end position="144"/>
    </location>
</feature>
<dbReference type="GO" id="GO:0051082">
    <property type="term" value="F:unfolded protein binding"/>
    <property type="evidence" value="ECO:0007669"/>
    <property type="project" value="TreeGrafter"/>
</dbReference>
<dbReference type="KEGG" id="clu:CLUG_04739"/>
<evidence type="ECO:0000256" key="1">
    <source>
        <dbReference type="ARBA" id="ARBA00004496"/>
    </source>
</evidence>
<dbReference type="GO" id="GO:0031072">
    <property type="term" value="F:heat shock protein binding"/>
    <property type="evidence" value="ECO:0007669"/>
    <property type="project" value="TreeGrafter"/>
</dbReference>
<dbReference type="InterPro" id="IPR038189">
    <property type="entry name" value="Cdc37_Hsp90-bd_sf"/>
</dbReference>
<reference evidence="7 8" key="1">
    <citation type="journal article" date="2009" name="Nature">
        <title>Evolution of pathogenicity and sexual reproduction in eight Candida genomes.</title>
        <authorList>
            <person name="Butler G."/>
            <person name="Rasmussen M.D."/>
            <person name="Lin M.F."/>
            <person name="Santos M.A."/>
            <person name="Sakthikumar S."/>
            <person name="Munro C.A."/>
            <person name="Rheinbay E."/>
            <person name="Grabherr M."/>
            <person name="Forche A."/>
            <person name="Reedy J.L."/>
            <person name="Agrafioti I."/>
            <person name="Arnaud M.B."/>
            <person name="Bates S."/>
            <person name="Brown A.J."/>
            <person name="Brunke S."/>
            <person name="Costanzo M.C."/>
            <person name="Fitzpatrick D.A."/>
            <person name="de Groot P.W."/>
            <person name="Harris D."/>
            <person name="Hoyer L.L."/>
            <person name="Hube B."/>
            <person name="Klis F.M."/>
            <person name="Kodira C."/>
            <person name="Lennard N."/>
            <person name="Logue M.E."/>
            <person name="Martin R."/>
            <person name="Neiman A.M."/>
            <person name="Nikolaou E."/>
            <person name="Quail M.A."/>
            <person name="Quinn J."/>
            <person name="Santos M.C."/>
            <person name="Schmitzberger F.F."/>
            <person name="Sherlock G."/>
            <person name="Shah P."/>
            <person name="Silverstein K.A."/>
            <person name="Skrzypek M.S."/>
            <person name="Soll D."/>
            <person name="Staggs R."/>
            <person name="Stansfield I."/>
            <person name="Stumpf M.P."/>
            <person name="Sudbery P.E."/>
            <person name="Srikantha T."/>
            <person name="Zeng Q."/>
            <person name="Berman J."/>
            <person name="Berriman M."/>
            <person name="Heitman J."/>
            <person name="Gow N.A."/>
            <person name="Lorenz M.C."/>
            <person name="Birren B.W."/>
            <person name="Kellis M."/>
            <person name="Cuomo C.A."/>
        </authorList>
    </citation>
    <scope>NUCLEOTIDE SEQUENCE [LARGE SCALE GENOMIC DNA]</scope>
    <source>
        <strain evidence="7 8">ATCC 42720</strain>
    </source>
</reference>
<dbReference type="FunCoup" id="C4Y962">
    <property type="interactions" value="435"/>
</dbReference>